<proteinExistence type="predicted"/>
<keyword evidence="3" id="KW-1185">Reference proteome</keyword>
<dbReference type="OrthoDB" id="5573178at2"/>
<evidence type="ECO:0000256" key="1">
    <source>
        <dbReference type="SAM" id="SignalP"/>
    </source>
</evidence>
<dbReference type="Proteomes" id="UP000218899">
    <property type="component" value="Chromosome"/>
</dbReference>
<gene>
    <name evidence="2" type="ORF">SVA_1217</name>
</gene>
<keyword evidence="1" id="KW-0732">Signal</keyword>
<dbReference type="RefSeq" id="WP_148665397.1">
    <property type="nucleotide sequence ID" value="NZ_AP014936.1"/>
</dbReference>
<protein>
    <recommendedName>
        <fullName evidence="4">DUF4124 domain-containing protein</fullName>
    </recommendedName>
</protein>
<feature type="chain" id="PRO_5008571201" description="DUF4124 domain-containing protein" evidence="1">
    <location>
        <begin position="22"/>
        <end position="182"/>
    </location>
</feature>
<dbReference type="KEGG" id="sva:SVA_1217"/>
<reference evidence="2 3" key="1">
    <citation type="submission" date="2015-08" db="EMBL/GenBank/DDBJ databases">
        <title>Complete genome sequence of Sulfurifustis variabilis.</title>
        <authorList>
            <person name="Miura A."/>
            <person name="Kojima H."/>
            <person name="Fukui M."/>
        </authorList>
    </citation>
    <scope>NUCLEOTIDE SEQUENCE [LARGE SCALE GENOMIC DNA]</scope>
    <source>
        <strain evidence="3">skN76</strain>
    </source>
</reference>
<accession>A0A1B4V5F7</accession>
<evidence type="ECO:0008006" key="4">
    <source>
        <dbReference type="Google" id="ProtNLM"/>
    </source>
</evidence>
<evidence type="ECO:0000313" key="2">
    <source>
        <dbReference type="EMBL" id="BAU47792.1"/>
    </source>
</evidence>
<sequence length="182" mass="19898">MKKTIAVLLVVLASMPTAGWAVYVCADDRGKTSVQDRPCPEKKASTTNLPLGARELSDRNSIETVNRFYKAMSERDPTAASRFLADTFTSEVRRRNQPTVNDDKASLTEGLHQVLSAAKSYNAKTACRVANRSPAAYSLSCHVDEHGIVMNQSHRTVSNQAVTVVLDGGFVKIGRIISEELE</sequence>
<feature type="signal peptide" evidence="1">
    <location>
        <begin position="1"/>
        <end position="21"/>
    </location>
</feature>
<dbReference type="AlphaFoldDB" id="A0A1B4V5F7"/>
<organism evidence="2 3">
    <name type="scientific">Sulfurifustis variabilis</name>
    <dbReference type="NCBI Taxonomy" id="1675686"/>
    <lineage>
        <taxon>Bacteria</taxon>
        <taxon>Pseudomonadati</taxon>
        <taxon>Pseudomonadota</taxon>
        <taxon>Gammaproteobacteria</taxon>
        <taxon>Acidiferrobacterales</taxon>
        <taxon>Acidiferrobacteraceae</taxon>
        <taxon>Sulfurifustis</taxon>
    </lineage>
</organism>
<name>A0A1B4V5F7_9GAMM</name>
<evidence type="ECO:0000313" key="3">
    <source>
        <dbReference type="Proteomes" id="UP000218899"/>
    </source>
</evidence>
<dbReference type="EMBL" id="AP014936">
    <property type="protein sequence ID" value="BAU47792.1"/>
    <property type="molecule type" value="Genomic_DNA"/>
</dbReference>